<dbReference type="AlphaFoldDB" id="A0A1M3TAY9"/>
<reference evidence="3" key="1">
    <citation type="journal article" date="2017" name="Genome Biol.">
        <title>Comparative genomics reveals high biological diversity and specific adaptations in the industrially and medically important fungal genus Aspergillus.</title>
        <authorList>
            <person name="de Vries R.P."/>
            <person name="Riley R."/>
            <person name="Wiebenga A."/>
            <person name="Aguilar-Osorio G."/>
            <person name="Amillis S."/>
            <person name="Uchima C.A."/>
            <person name="Anderluh G."/>
            <person name="Asadollahi M."/>
            <person name="Askin M."/>
            <person name="Barry K."/>
            <person name="Battaglia E."/>
            <person name="Bayram O."/>
            <person name="Benocci T."/>
            <person name="Braus-Stromeyer S.A."/>
            <person name="Caldana C."/>
            <person name="Canovas D."/>
            <person name="Cerqueira G.C."/>
            <person name="Chen F."/>
            <person name="Chen W."/>
            <person name="Choi C."/>
            <person name="Clum A."/>
            <person name="Dos Santos R.A."/>
            <person name="Damasio A.R."/>
            <person name="Diallinas G."/>
            <person name="Emri T."/>
            <person name="Fekete E."/>
            <person name="Flipphi M."/>
            <person name="Freyberg S."/>
            <person name="Gallo A."/>
            <person name="Gournas C."/>
            <person name="Habgood R."/>
            <person name="Hainaut M."/>
            <person name="Harispe M.L."/>
            <person name="Henrissat B."/>
            <person name="Hilden K.S."/>
            <person name="Hope R."/>
            <person name="Hossain A."/>
            <person name="Karabika E."/>
            <person name="Karaffa L."/>
            <person name="Karanyi Z."/>
            <person name="Krasevec N."/>
            <person name="Kuo A."/>
            <person name="Kusch H."/>
            <person name="LaButti K."/>
            <person name="Lagendijk E.L."/>
            <person name="Lapidus A."/>
            <person name="Levasseur A."/>
            <person name="Lindquist E."/>
            <person name="Lipzen A."/>
            <person name="Logrieco A.F."/>
            <person name="MacCabe A."/>
            <person name="Maekelae M.R."/>
            <person name="Malavazi I."/>
            <person name="Melin P."/>
            <person name="Meyer V."/>
            <person name="Mielnichuk N."/>
            <person name="Miskei M."/>
            <person name="Molnar A.P."/>
            <person name="Mule G."/>
            <person name="Ngan C.Y."/>
            <person name="Orejas M."/>
            <person name="Orosz E."/>
            <person name="Ouedraogo J.P."/>
            <person name="Overkamp K.M."/>
            <person name="Park H.-S."/>
            <person name="Perrone G."/>
            <person name="Piumi F."/>
            <person name="Punt P.J."/>
            <person name="Ram A.F."/>
            <person name="Ramon A."/>
            <person name="Rauscher S."/>
            <person name="Record E."/>
            <person name="Riano-Pachon D.M."/>
            <person name="Robert V."/>
            <person name="Roehrig J."/>
            <person name="Ruller R."/>
            <person name="Salamov A."/>
            <person name="Salih N.S."/>
            <person name="Samson R.A."/>
            <person name="Sandor E."/>
            <person name="Sanguinetti M."/>
            <person name="Schuetze T."/>
            <person name="Sepcic K."/>
            <person name="Shelest E."/>
            <person name="Sherlock G."/>
            <person name="Sophianopoulou V."/>
            <person name="Squina F.M."/>
            <person name="Sun H."/>
            <person name="Susca A."/>
            <person name="Todd R.B."/>
            <person name="Tsang A."/>
            <person name="Unkles S.E."/>
            <person name="van de Wiele N."/>
            <person name="van Rossen-Uffink D."/>
            <person name="Oliveira J.V."/>
            <person name="Vesth T.C."/>
            <person name="Visser J."/>
            <person name="Yu J.-H."/>
            <person name="Zhou M."/>
            <person name="Andersen M.R."/>
            <person name="Archer D.B."/>
            <person name="Baker S.E."/>
            <person name="Benoit I."/>
            <person name="Brakhage A.A."/>
            <person name="Braus G.H."/>
            <person name="Fischer R."/>
            <person name="Frisvad J.C."/>
            <person name="Goldman G.H."/>
            <person name="Houbraken J."/>
            <person name="Oakley B."/>
            <person name="Pocsi I."/>
            <person name="Scazzocchio C."/>
            <person name="Seiboth B."/>
            <person name="vanKuyk P.A."/>
            <person name="Wortman J."/>
            <person name="Dyer P.S."/>
            <person name="Grigoriev I.V."/>
        </authorList>
    </citation>
    <scope>NUCLEOTIDE SEQUENCE [LARGE SCALE GENOMIC DNA]</scope>
    <source>
        <strain evidence="3">CBS 106.47</strain>
    </source>
</reference>
<evidence type="ECO:0000256" key="1">
    <source>
        <dbReference type="SAM" id="MobiDB-lite"/>
    </source>
</evidence>
<gene>
    <name evidence="2" type="ORF">ASPFODRAFT_290886</name>
</gene>
<sequence length="130" mass="14232">MSRAVQTRSQFPQGEKIGVYDQREQSNEGIHATQSMRKKVKKKGKGVEKKHLGPGGIPTILLLTTTTTYLAFVLSLPRDSTAEEPSETLQIRTQCRQGTTGALVELSCDAAKELFGTFPRLFVPGIVLEG</sequence>
<dbReference type="Proteomes" id="UP000184063">
    <property type="component" value="Unassembled WGS sequence"/>
</dbReference>
<dbReference type="VEuPathDB" id="FungiDB:ASPFODRAFT_290886"/>
<evidence type="ECO:0000313" key="3">
    <source>
        <dbReference type="Proteomes" id="UP000184063"/>
    </source>
</evidence>
<feature type="region of interest" description="Disordered" evidence="1">
    <location>
        <begin position="22"/>
        <end position="49"/>
    </location>
</feature>
<accession>A0A1M3TAY9</accession>
<dbReference type="EMBL" id="KV878245">
    <property type="protein sequence ID" value="OJZ83853.1"/>
    <property type="molecule type" value="Genomic_DNA"/>
</dbReference>
<organism evidence="2 3">
    <name type="scientific">Aspergillus luchuensis (strain CBS 106.47)</name>
    <dbReference type="NCBI Taxonomy" id="1137211"/>
    <lineage>
        <taxon>Eukaryota</taxon>
        <taxon>Fungi</taxon>
        <taxon>Dikarya</taxon>
        <taxon>Ascomycota</taxon>
        <taxon>Pezizomycotina</taxon>
        <taxon>Eurotiomycetes</taxon>
        <taxon>Eurotiomycetidae</taxon>
        <taxon>Eurotiales</taxon>
        <taxon>Aspergillaceae</taxon>
        <taxon>Aspergillus</taxon>
        <taxon>Aspergillus subgen. Circumdati</taxon>
    </lineage>
</organism>
<evidence type="ECO:0000313" key="2">
    <source>
        <dbReference type="EMBL" id="OJZ83853.1"/>
    </source>
</evidence>
<proteinExistence type="predicted"/>
<protein>
    <submittedName>
        <fullName evidence="2">Uncharacterized protein</fullName>
    </submittedName>
</protein>
<name>A0A1M3TAY9_ASPLC</name>